<dbReference type="Pfam" id="PF07690">
    <property type="entry name" value="MFS_1"/>
    <property type="match status" value="1"/>
</dbReference>
<feature type="transmembrane region" description="Helical" evidence="6">
    <location>
        <begin position="318"/>
        <end position="337"/>
    </location>
</feature>
<dbReference type="PANTHER" id="PTHR23513:SF6">
    <property type="entry name" value="MAJOR FACILITATOR SUPERFAMILY ASSOCIATED DOMAIN-CONTAINING PROTEIN"/>
    <property type="match status" value="1"/>
</dbReference>
<feature type="transmembrane region" description="Helical" evidence="6">
    <location>
        <begin position="259"/>
        <end position="277"/>
    </location>
</feature>
<comment type="subcellular location">
    <subcellularLocation>
        <location evidence="1">Cell membrane</location>
        <topology evidence="1">Multi-pass membrane protein</topology>
    </subcellularLocation>
</comment>
<dbReference type="SUPFAM" id="SSF103473">
    <property type="entry name" value="MFS general substrate transporter"/>
    <property type="match status" value="1"/>
</dbReference>
<evidence type="ECO:0000313" key="8">
    <source>
        <dbReference type="Proteomes" id="UP001302274"/>
    </source>
</evidence>
<keyword evidence="5 6" id="KW-0472">Membrane</keyword>
<evidence type="ECO:0000256" key="3">
    <source>
        <dbReference type="ARBA" id="ARBA00022692"/>
    </source>
</evidence>
<evidence type="ECO:0000256" key="6">
    <source>
        <dbReference type="SAM" id="Phobius"/>
    </source>
</evidence>
<dbReference type="CDD" id="cd06173">
    <property type="entry name" value="MFS_MefA_like"/>
    <property type="match status" value="1"/>
</dbReference>
<keyword evidence="8" id="KW-1185">Reference proteome</keyword>
<dbReference type="Proteomes" id="UP001302274">
    <property type="component" value="Unassembled WGS sequence"/>
</dbReference>
<feature type="transmembrane region" description="Helical" evidence="6">
    <location>
        <begin position="226"/>
        <end position="247"/>
    </location>
</feature>
<evidence type="ECO:0000256" key="1">
    <source>
        <dbReference type="ARBA" id="ARBA00004651"/>
    </source>
</evidence>
<accession>A0ABU5VRE6</accession>
<dbReference type="Gene3D" id="1.20.1250.20">
    <property type="entry name" value="MFS general substrate transporter like domains"/>
    <property type="match status" value="1"/>
</dbReference>
<evidence type="ECO:0000256" key="4">
    <source>
        <dbReference type="ARBA" id="ARBA00022989"/>
    </source>
</evidence>
<organism evidence="7 8">
    <name type="scientific">Bacteriovorax antarcticus</name>
    <dbReference type="NCBI Taxonomy" id="3088717"/>
    <lineage>
        <taxon>Bacteria</taxon>
        <taxon>Pseudomonadati</taxon>
        <taxon>Bdellovibrionota</taxon>
        <taxon>Bacteriovoracia</taxon>
        <taxon>Bacteriovoracales</taxon>
        <taxon>Bacteriovoracaceae</taxon>
        <taxon>Bacteriovorax</taxon>
    </lineage>
</organism>
<feature type="transmembrane region" description="Helical" evidence="6">
    <location>
        <begin position="78"/>
        <end position="100"/>
    </location>
</feature>
<dbReference type="PANTHER" id="PTHR23513">
    <property type="entry name" value="INTEGRAL MEMBRANE EFFLUX PROTEIN-RELATED"/>
    <property type="match status" value="1"/>
</dbReference>
<feature type="transmembrane region" description="Helical" evidence="6">
    <location>
        <begin position="349"/>
        <end position="374"/>
    </location>
</feature>
<proteinExistence type="predicted"/>
<feature type="transmembrane region" description="Helical" evidence="6">
    <location>
        <begin position="289"/>
        <end position="306"/>
    </location>
</feature>
<protein>
    <submittedName>
        <fullName evidence="7">MFS transporter</fullName>
    </submittedName>
</protein>
<feature type="transmembrane region" description="Helical" evidence="6">
    <location>
        <begin position="144"/>
        <end position="167"/>
    </location>
</feature>
<evidence type="ECO:0000313" key="7">
    <source>
        <dbReference type="EMBL" id="MEA9355482.1"/>
    </source>
</evidence>
<gene>
    <name evidence="7" type="ORF">SHI21_04695</name>
</gene>
<dbReference type="EMBL" id="JAYGJQ010000001">
    <property type="protein sequence ID" value="MEA9355482.1"/>
    <property type="molecule type" value="Genomic_DNA"/>
</dbReference>
<keyword evidence="2" id="KW-1003">Cell membrane</keyword>
<feature type="transmembrane region" description="Helical" evidence="6">
    <location>
        <begin position="380"/>
        <end position="399"/>
    </location>
</feature>
<evidence type="ECO:0000256" key="2">
    <source>
        <dbReference type="ARBA" id="ARBA00022475"/>
    </source>
</evidence>
<dbReference type="RefSeq" id="WP_323575040.1">
    <property type="nucleotide sequence ID" value="NZ_JAYGJQ010000001.1"/>
</dbReference>
<reference evidence="7 8" key="1">
    <citation type="submission" date="2023-11" db="EMBL/GenBank/DDBJ databases">
        <title>A Novel Polar Bacteriovorax (B. antarcticus) Isolated from the Biocrust in Antarctica.</title>
        <authorList>
            <person name="Mun W."/>
            <person name="Choi S.Y."/>
            <person name="Mitchell R.J."/>
        </authorList>
    </citation>
    <scope>NUCLEOTIDE SEQUENCE [LARGE SCALE GENOMIC DNA]</scope>
    <source>
        <strain evidence="7 8">PP10</strain>
    </source>
</reference>
<dbReference type="InterPro" id="IPR011701">
    <property type="entry name" value="MFS"/>
</dbReference>
<dbReference type="InterPro" id="IPR036259">
    <property type="entry name" value="MFS_trans_sf"/>
</dbReference>
<feature type="transmembrane region" description="Helical" evidence="6">
    <location>
        <begin position="106"/>
        <end position="132"/>
    </location>
</feature>
<comment type="caution">
    <text evidence="7">The sequence shown here is derived from an EMBL/GenBank/DDBJ whole genome shotgun (WGS) entry which is preliminary data.</text>
</comment>
<evidence type="ECO:0000256" key="5">
    <source>
        <dbReference type="ARBA" id="ARBA00023136"/>
    </source>
</evidence>
<name>A0ABU5VRE6_9BACT</name>
<feature type="transmembrane region" description="Helical" evidence="6">
    <location>
        <begin position="47"/>
        <end position="66"/>
    </location>
</feature>
<keyword evidence="3 6" id="KW-0812">Transmembrane</keyword>
<keyword evidence="4 6" id="KW-1133">Transmembrane helix</keyword>
<sequence length="408" mass="44922">MVNIKSGILGDSNAYTVFISQLMSTICDKMMSIGLVWYLTTEYSINIVPWFLAVSFFPHIFMSFYSSKIINRHGTLRTVIATEYFRGVVLLALFGMLFFIPEKSTMFLSALFCASFLVGIGSSVFNPAILSLPPILVEEDKVPALNALLDTSFSISNILGAACAIVLLNIFDIKILVLINALSFFAAALLQGRVKLRNQESAVVEDSRKLGPMAVLKKYPAIMRMLLSFLFINVVFTPILVMIPWYVENVFKGNGSDLAWIEAAMGAGAFLTGMYLSLSAFTVRAEKRIGMIAIICFFFGLFFQVFSFSKTTVEASCLLFLIGILTTFLNVQVLTYFQTSLHEHEVPSIMVAVNIISAASMPLSFAISGILFPVVDIPRFALICGLLTMLIAFALPSFLKTTPQEGDA</sequence>